<dbReference type="Pfam" id="PF05379">
    <property type="entry name" value="Peptidase_C23"/>
    <property type="match status" value="1"/>
</dbReference>
<keyword evidence="6" id="KW-0378">Hydrolase</keyword>
<feature type="domain" description="Peptidase C23" evidence="11">
    <location>
        <begin position="993"/>
        <end position="1083"/>
    </location>
</feature>
<keyword evidence="4" id="KW-0548">Nucleotidyltransferase</keyword>
<dbReference type="InterPro" id="IPR008041">
    <property type="entry name" value="Peptidase_C23"/>
</dbReference>
<feature type="domain" description="OTU" evidence="10">
    <location>
        <begin position="886"/>
        <end position="994"/>
    </location>
</feature>
<dbReference type="GO" id="GO:0016817">
    <property type="term" value="F:hydrolase activity, acting on acid anhydrides"/>
    <property type="evidence" value="ECO:0007669"/>
    <property type="project" value="InterPro"/>
</dbReference>
<dbReference type="PROSITE" id="PS50802">
    <property type="entry name" value="OTU"/>
    <property type="match status" value="1"/>
</dbReference>
<dbReference type="GO" id="GO:0006351">
    <property type="term" value="P:DNA-templated transcription"/>
    <property type="evidence" value="ECO:0007669"/>
    <property type="project" value="InterPro"/>
</dbReference>
<evidence type="ECO:0000256" key="7">
    <source>
        <dbReference type="ARBA" id="ARBA00022840"/>
    </source>
</evidence>
<dbReference type="InterPro" id="IPR002588">
    <property type="entry name" value="Alphavirus-like_MT_dom"/>
</dbReference>
<evidence type="ECO:0000256" key="8">
    <source>
        <dbReference type="ARBA" id="ARBA00022953"/>
    </source>
</evidence>
<sequence length="1971" mass="223546">MALTYRTPMEDIVSAFDPATQAAIANTAAVNYKNMEENLFSHFNFFLSPVAKQKLSNAGIYLSPFSAVVHSHPACKTLENYILYKVLPTYLDSRFTMIGIKNNKLNSLKSRNPKLQMVELVNRYVTSADVSRYGSEFVCRRSEAHVGLKRHARELCGPTLHDLVPHMMKVTNKYAFIHDELHYWKPQELCTFLEVFSPEVLLGTVVYPPELLIGSTSSLNKWCYEFEIVGSDFMFYPDGVRSEGYLQPINGGYLLKSNKISLASGDIYCVDVICSKFAHHLISITKGDRITPSYRAFAPFDAVSYSALQSISRTARPCIPVSFDIVSRIYRYLRTLKKPDKQSAMAKLSQISPDPSGVEIKFVQEFAELVIDTETIRSTLNPQRLRNFFGKLGQKLPGVLASKIDAVKEMCLDSFIETLEPFTIGIKLKALSHLENFEAWSALDAEAEDDFELPENIEMQFIRGRTRAVPERVARGYVGLPMDCGRGSCRSTWVSRELVLEYGSAAVTRGMSVVEREQCTASLVQEKCRSMFKTSLYFGLAAIELVGDLDELSVEMAKRIQRKARGPKRCDIYTMGLRWFFSGDAADTKYLTQWGEHVAVVPEIGRKWKMCVNEVCSSKFKLRKTKNTRTYTQLLKHVKVDNQESEHARDGNPTEAGSSLADCRANVCTQCVGMDALRSLAYTDHMFKMPCETEYGVVGWYSRGEVICALDGHEYKSLGWPEWLQLWCAANDVAQRYDCCLVQKFAAEKDIVGSMVSAEQVEDAEGALWVNLQGTLKFGMNCTSGKFELGLKEFECLEVGKRSFEGHSIGSAMCTGNSLSARFMCLKTANRVDTIAMEQHEASGAQPEVDKNMAIQPVPRPLYSTELEKVGECTRTANKWLYGSNFKVVETPGDGSCFWHSLSYFMGVAAELIKSRAVKHSFDSEVLNKELGISARENAYATDASIFAAALVHRLEIRVLEVSCGILHCFTVDNPRQICLIRLNGQHFEPILLKNGCVITAVAKLLGRRDMDILAVLEREASRELCFEIWRGAGVSMASIQSVFAIFDIRGVVKGQENTTVLNAQGAFEGLFSLKDDHLEYVGRKKDPCCEPLLVTNNAKVFRAADLDKLMQGGTMIEFKIEHARAKILADSFHSGGTGVLQSEIFNAKANFAERFKRPDGTLVEICVICGVFGSGKSHGFLELMQRSSGKIVDFVAPRRALSDEMQKKLEIPKTKRKAGQENWRICTFEKFLDRCAYLIPGQLVCFDEFQLYPPGYFDLCLSLSVPGVHFVLLGDPCQSNYDNERDRGNFIGMRSNVDKILGGREYKYVVLSKRFLNANFLGRIPAEIAAEQLCLTEEHVIRQGVEYITDVCADFDNVVLVSSFDEKKLVYSYVPLAKVYTFGESTGMTFKRGCILVTSVSERTSELRWLTALTRFRENISFVLCAPLHLQNVMLSYRGRCLAKFLAKTAKVEDLLQILPGKPDYQMSYSRLIGKDEGVREEKLAGDPWLKGMVDLMQAEDQEDVEVLQEICAEEWFKTHLPRDELESVRARWVHRIMAREFRECRMGHLVSEQFTDEYSKQKGGMELSNAAERFEAIYPRHRASDTVTFIMAVKKRLRFSKPAVECAKIMKAQQYGKFLLDEFLKKVPLRRARDTVMLEQARQEFFDKKTSKSAATIENHSGRSCRDWLIDTAQIFSKSQHCTKFDNRFRVAKAAQSIVCFQHEVLCRFAPYMRYIEKKLHQALPDKFYIHSGKGLEELDCWVKKYRFDGVCTESDYEAFDASQDQYIVAFEVAVMNYLGLPRDLVRDYLYIKTHLGSKLGNFAIMRFSGEASTFLFNTMANMLFTFLRYDIRGDEAICFAGDDMCASRRLRIRDEHSQFLGKLRLKAKVQFTNKPTFCGWNLCPDGIYKKPQLVLERMCVAKENNNLANCIDNYAIEVAYAYRMGERAINRMDEEEAASFYNCVRIIVRNKHLLRSNIRNVFELNTLV</sequence>
<reference evidence="14 15" key="1">
    <citation type="submission" date="2005-06" db="EMBL/GenBank/DDBJ databases">
        <title>Sequencing and molecular analysis of the viral genome of Hippeastrum latent virus isolated from Hippeastrum hybridun Hort.</title>
        <authorList>
            <person name="Wang H.-L."/>
            <person name="Tai C.-M."/>
        </authorList>
    </citation>
    <scope>NUCLEOTIDE SEQUENCE [LARGE SCALE GENOMIC DNA]</scope>
</reference>
<dbReference type="Gene3D" id="3.90.70.80">
    <property type="match status" value="1"/>
</dbReference>
<keyword evidence="3" id="KW-0808">Transferase</keyword>
<protein>
    <submittedName>
        <fullName evidence="14">RNA-dependent RNA polymerase</fullName>
    </submittedName>
</protein>
<feature type="domain" description="RdRp catalytic" evidence="9">
    <location>
        <begin position="1752"/>
        <end position="1859"/>
    </location>
</feature>
<dbReference type="EMBL" id="DQ098905">
    <property type="protein sequence ID" value="AAZ15106.1"/>
    <property type="molecule type" value="Genomic_RNA"/>
</dbReference>
<evidence type="ECO:0000259" key="9">
    <source>
        <dbReference type="PROSITE" id="PS50507"/>
    </source>
</evidence>
<dbReference type="GO" id="GO:0005524">
    <property type="term" value="F:ATP binding"/>
    <property type="evidence" value="ECO:0007669"/>
    <property type="project" value="UniProtKB-KW"/>
</dbReference>
<evidence type="ECO:0000256" key="2">
    <source>
        <dbReference type="ARBA" id="ARBA00022484"/>
    </source>
</evidence>
<dbReference type="PROSITE" id="PS50507">
    <property type="entry name" value="RDRP_SSRNA_POS"/>
    <property type="match status" value="1"/>
</dbReference>
<proteinExistence type="inferred from homology"/>
<evidence type="ECO:0000256" key="6">
    <source>
        <dbReference type="ARBA" id="ARBA00022801"/>
    </source>
</evidence>
<organism evidence="14 15">
    <name type="scientific">Hippeastrum latent virus</name>
    <dbReference type="NCBI Taxonomy" id="335963"/>
    <lineage>
        <taxon>Viruses</taxon>
        <taxon>Riboviria</taxon>
        <taxon>Orthornavirae</taxon>
        <taxon>Kitrinoviricota</taxon>
        <taxon>Alsuviricetes</taxon>
        <taxon>Tymovirales</taxon>
        <taxon>Betaflexiviridae</taxon>
        <taxon>Quinvirinae</taxon>
        <taxon>Carlavirus</taxon>
        <taxon>Carlavirus latenshippeastri</taxon>
    </lineage>
</organism>
<dbReference type="PROSITE" id="PS51657">
    <property type="entry name" value="PSRV_HELICASE"/>
    <property type="match status" value="1"/>
</dbReference>
<keyword evidence="2 14" id="KW-0696">RNA-directed RNA polymerase</keyword>
<comment type="similarity">
    <text evidence="1">Belongs to the potexviruses/carlaviruses RNA replication protein family.</text>
</comment>
<dbReference type="CDD" id="cd22792">
    <property type="entry name" value="OTU_RDRP-like"/>
    <property type="match status" value="1"/>
</dbReference>
<dbReference type="SUPFAM" id="SSF56672">
    <property type="entry name" value="DNA/RNA polymerases"/>
    <property type="match status" value="1"/>
</dbReference>
<evidence type="ECO:0000256" key="1">
    <source>
        <dbReference type="ARBA" id="ARBA00008513"/>
    </source>
</evidence>
<feature type="domain" description="(+)RNA virus helicase C-terminal" evidence="12">
    <location>
        <begin position="1141"/>
        <end position="1457"/>
    </location>
</feature>
<evidence type="ECO:0000256" key="5">
    <source>
        <dbReference type="ARBA" id="ARBA00022741"/>
    </source>
</evidence>
<keyword evidence="8" id="KW-0693">Viral RNA replication</keyword>
<evidence type="ECO:0000313" key="14">
    <source>
        <dbReference type="EMBL" id="AAZ15106.1"/>
    </source>
</evidence>
<dbReference type="Pfam" id="PF01660">
    <property type="entry name" value="Vmethyltransf"/>
    <property type="match status" value="1"/>
</dbReference>
<evidence type="ECO:0000313" key="15">
    <source>
        <dbReference type="Proteomes" id="UP000203515"/>
    </source>
</evidence>
<keyword evidence="7" id="KW-0067">ATP-binding</keyword>
<evidence type="ECO:0000256" key="4">
    <source>
        <dbReference type="ARBA" id="ARBA00022695"/>
    </source>
</evidence>
<dbReference type="GO" id="GO:0003723">
    <property type="term" value="F:RNA binding"/>
    <property type="evidence" value="ECO:0007669"/>
    <property type="project" value="InterPro"/>
</dbReference>
<dbReference type="InterPro" id="IPR001788">
    <property type="entry name" value="RNA-dep_RNA_pol_alsuvir"/>
</dbReference>
<keyword evidence="5" id="KW-0547">Nucleotide-binding</keyword>
<dbReference type="GeneID" id="7040098"/>
<evidence type="ECO:0000259" key="11">
    <source>
        <dbReference type="PROSITE" id="PS51492"/>
    </source>
</evidence>
<dbReference type="GO" id="GO:0003968">
    <property type="term" value="F:RNA-directed RNA polymerase activity"/>
    <property type="evidence" value="ECO:0007669"/>
    <property type="project" value="UniProtKB-KW"/>
</dbReference>
<dbReference type="Pfam" id="PF01443">
    <property type="entry name" value="Viral_helicase1"/>
    <property type="match status" value="1"/>
</dbReference>
<dbReference type="InterPro" id="IPR003323">
    <property type="entry name" value="OTU_dom"/>
</dbReference>
<dbReference type="GO" id="GO:0008174">
    <property type="term" value="F:mRNA methyltransferase activity"/>
    <property type="evidence" value="ECO:0007669"/>
    <property type="project" value="UniProtKB-UniRule"/>
</dbReference>
<dbReference type="GO" id="GO:0039694">
    <property type="term" value="P:viral RNA genome replication"/>
    <property type="evidence" value="ECO:0007669"/>
    <property type="project" value="InterPro"/>
</dbReference>
<name>Q4F978_9VIRU</name>
<evidence type="ECO:0000259" key="10">
    <source>
        <dbReference type="PROSITE" id="PS50802"/>
    </source>
</evidence>
<evidence type="ECO:0000256" key="3">
    <source>
        <dbReference type="ARBA" id="ARBA00022679"/>
    </source>
</evidence>
<dbReference type="GO" id="GO:0006396">
    <property type="term" value="P:RNA processing"/>
    <property type="evidence" value="ECO:0007669"/>
    <property type="project" value="InterPro"/>
</dbReference>
<dbReference type="InterPro" id="IPR027351">
    <property type="entry name" value="(+)RNA_virus_helicase_core_dom"/>
</dbReference>
<dbReference type="InterPro" id="IPR007094">
    <property type="entry name" value="RNA-dir_pol_PSvirus"/>
</dbReference>
<dbReference type="PROSITE" id="PS51743">
    <property type="entry name" value="ALPHAVIRUS_MT"/>
    <property type="match status" value="1"/>
</dbReference>
<dbReference type="CDD" id="cd23245">
    <property type="entry name" value="Betaflexiviridae_RdRp"/>
    <property type="match status" value="1"/>
</dbReference>
<evidence type="ECO:0000259" key="13">
    <source>
        <dbReference type="PROSITE" id="PS51743"/>
    </source>
</evidence>
<dbReference type="Proteomes" id="UP000203515">
    <property type="component" value="Segment"/>
</dbReference>
<keyword evidence="15" id="KW-1185">Reference proteome</keyword>
<dbReference type="Pfam" id="PF00978">
    <property type="entry name" value="RdRP_2"/>
    <property type="match status" value="1"/>
</dbReference>
<dbReference type="RefSeq" id="YP_002308447.1">
    <property type="nucleotide sequence ID" value="NC_011540.1"/>
</dbReference>
<evidence type="ECO:0000259" key="12">
    <source>
        <dbReference type="PROSITE" id="PS51657"/>
    </source>
</evidence>
<dbReference type="PROSITE" id="PS51492">
    <property type="entry name" value="PEPTIDASE_C23"/>
    <property type="match status" value="1"/>
</dbReference>
<accession>Q4F978</accession>
<dbReference type="Gene3D" id="3.40.50.300">
    <property type="entry name" value="P-loop containing nucleotide triphosphate hydrolases"/>
    <property type="match status" value="1"/>
</dbReference>
<dbReference type="InterPro" id="IPR043502">
    <property type="entry name" value="DNA/RNA_pol_sf"/>
</dbReference>
<feature type="domain" description="Alphavirus-like MT" evidence="13">
    <location>
        <begin position="63"/>
        <end position="254"/>
    </location>
</feature>
<dbReference type="GO" id="GO:0016556">
    <property type="term" value="P:mRNA modification"/>
    <property type="evidence" value="ECO:0007669"/>
    <property type="project" value="InterPro"/>
</dbReference>
<dbReference type="KEGG" id="vg:7040098"/>
<dbReference type="InterPro" id="IPR027417">
    <property type="entry name" value="P-loop_NTPase"/>
</dbReference>
<dbReference type="SUPFAM" id="SSF52540">
    <property type="entry name" value="P-loop containing nucleoside triphosphate hydrolases"/>
    <property type="match status" value="2"/>
</dbReference>